<evidence type="ECO:0000256" key="2">
    <source>
        <dbReference type="ARBA" id="ARBA00022670"/>
    </source>
</evidence>
<evidence type="ECO:0000256" key="1">
    <source>
        <dbReference type="ARBA" id="ARBA00001947"/>
    </source>
</evidence>
<dbReference type="GO" id="GO:0046872">
    <property type="term" value="F:metal ion binding"/>
    <property type="evidence" value="ECO:0007669"/>
    <property type="project" value="UniProtKB-KW"/>
</dbReference>
<dbReference type="AlphaFoldDB" id="A0A3R7GEV9"/>
<organism evidence="9 10">
    <name type="scientific">Halopiger aswanensis</name>
    <dbReference type="NCBI Taxonomy" id="148449"/>
    <lineage>
        <taxon>Archaea</taxon>
        <taxon>Methanobacteriati</taxon>
        <taxon>Methanobacteriota</taxon>
        <taxon>Stenosarchaea group</taxon>
        <taxon>Halobacteria</taxon>
        <taxon>Halobacteriales</taxon>
        <taxon>Natrialbaceae</taxon>
        <taxon>Halopiger</taxon>
    </lineage>
</organism>
<comment type="caution">
    <text evidence="9">The sequence shown here is derived from an EMBL/GenBank/DDBJ whole genome shotgun (WGS) entry which is preliminary data.</text>
</comment>
<feature type="transmembrane region" description="Helical" evidence="7">
    <location>
        <begin position="218"/>
        <end position="239"/>
    </location>
</feature>
<evidence type="ECO:0000256" key="6">
    <source>
        <dbReference type="ARBA" id="ARBA00023049"/>
    </source>
</evidence>
<keyword evidence="4" id="KW-0378">Hydrolase</keyword>
<evidence type="ECO:0000256" key="4">
    <source>
        <dbReference type="ARBA" id="ARBA00022801"/>
    </source>
</evidence>
<evidence type="ECO:0000259" key="8">
    <source>
        <dbReference type="Pfam" id="PF01435"/>
    </source>
</evidence>
<evidence type="ECO:0000256" key="5">
    <source>
        <dbReference type="ARBA" id="ARBA00022833"/>
    </source>
</evidence>
<evidence type="ECO:0000313" key="9">
    <source>
        <dbReference type="EMBL" id="RKD86246.1"/>
    </source>
</evidence>
<dbReference type="InterPro" id="IPR001915">
    <property type="entry name" value="Peptidase_M48"/>
</dbReference>
<keyword evidence="5" id="KW-0862">Zinc</keyword>
<keyword evidence="7" id="KW-0472">Membrane</keyword>
<feature type="transmembrane region" description="Helical" evidence="7">
    <location>
        <begin position="82"/>
        <end position="100"/>
    </location>
</feature>
<dbReference type="Proteomes" id="UP000283805">
    <property type="component" value="Unassembled WGS sequence"/>
</dbReference>
<comment type="cofactor">
    <cofactor evidence="1">
        <name>Zn(2+)</name>
        <dbReference type="ChEBI" id="CHEBI:29105"/>
    </cofactor>
</comment>
<feature type="transmembrane region" description="Helical" evidence="7">
    <location>
        <begin position="166"/>
        <end position="191"/>
    </location>
</feature>
<dbReference type="Gene3D" id="3.30.2010.10">
    <property type="entry name" value="Metalloproteases ('zincins'), catalytic domain"/>
    <property type="match status" value="1"/>
</dbReference>
<feature type="transmembrane region" description="Helical" evidence="7">
    <location>
        <begin position="445"/>
        <end position="467"/>
    </location>
</feature>
<keyword evidence="10" id="KW-1185">Reference proteome</keyword>
<gene>
    <name evidence="9" type="ORF">ATJ93_4663</name>
</gene>
<keyword evidence="3" id="KW-0479">Metal-binding</keyword>
<evidence type="ECO:0000313" key="10">
    <source>
        <dbReference type="Proteomes" id="UP000283805"/>
    </source>
</evidence>
<evidence type="ECO:0000256" key="7">
    <source>
        <dbReference type="SAM" id="Phobius"/>
    </source>
</evidence>
<sequence>MLDRVRELVPEYPIGTREYHAAGVTPRDVERNLREYTGSDEELGRERTAWSGVLKSTYRWEVAPGDGEYVIHERVTVPFRSVAAVGALLAGLFWVSDLVLGSSVTGRTDLFVTIPALLVLLGALIVGFEAIEAYQPGLEESPLLNHYDERFGTQQDLLGGLVFTQAMVAIGTYLLGLPAVYAILYYGLYLVAPRSFERMLAAVIDTLKTGFRRVPALAFLYLGIVGIATIGHAIFLTIMNSIKLLQMMSTFSLTGSLITIMVVLCLLGFYANAYGILVDRAIRREFVSTGRSTDNLLVLIVASSCVLGGAGVVVWMIWSWIDTIQWVTQFVDGPLLLLLVLGAIGPGYFVAGTCYQLRSVLQLFETMRSTETRLDDPAFDDFAAEIRVLETDTIGAMAIAFPRDNRIVVTRGLVDQYRADDLDQSELKAILRHEEAHLERGDARLSILIALLSPVLLVGKNVLYSLFDYRTREIQADKYAADRTSPEALVGALGTLRDQSLSTRSFDTLAFAPSLNSSANNVQRESLPQRVFGFLYGGFAATDVHPDIDERIEQVGDEGMAAQWKLQQIGGSEQDR</sequence>
<dbReference type="GO" id="GO:0004222">
    <property type="term" value="F:metalloendopeptidase activity"/>
    <property type="evidence" value="ECO:0007669"/>
    <property type="project" value="InterPro"/>
</dbReference>
<keyword evidence="7" id="KW-0812">Transmembrane</keyword>
<protein>
    <submittedName>
        <fullName evidence="9">Zn-dependent protease with chaperone function</fullName>
    </submittedName>
</protein>
<dbReference type="RefSeq" id="WP_120246934.1">
    <property type="nucleotide sequence ID" value="NZ_RAPO01000010.1"/>
</dbReference>
<feature type="transmembrane region" description="Helical" evidence="7">
    <location>
        <begin position="251"/>
        <end position="275"/>
    </location>
</feature>
<feature type="transmembrane region" description="Helical" evidence="7">
    <location>
        <begin position="333"/>
        <end position="351"/>
    </location>
</feature>
<accession>A0A3R7GEV9</accession>
<name>A0A3R7GEV9_9EURY</name>
<feature type="domain" description="Peptidase M48" evidence="8">
    <location>
        <begin position="390"/>
        <end position="554"/>
    </location>
</feature>
<proteinExistence type="predicted"/>
<keyword evidence="6" id="KW-0482">Metalloprotease</keyword>
<keyword evidence="7" id="KW-1133">Transmembrane helix</keyword>
<feature type="transmembrane region" description="Helical" evidence="7">
    <location>
        <begin position="112"/>
        <end position="131"/>
    </location>
</feature>
<dbReference type="Pfam" id="PF01435">
    <property type="entry name" value="Peptidase_M48"/>
    <property type="match status" value="1"/>
</dbReference>
<dbReference type="GO" id="GO:0006508">
    <property type="term" value="P:proteolysis"/>
    <property type="evidence" value="ECO:0007669"/>
    <property type="project" value="UniProtKB-KW"/>
</dbReference>
<dbReference type="EMBL" id="RAPO01000010">
    <property type="protein sequence ID" value="RKD86246.1"/>
    <property type="molecule type" value="Genomic_DNA"/>
</dbReference>
<evidence type="ECO:0000256" key="3">
    <source>
        <dbReference type="ARBA" id="ARBA00022723"/>
    </source>
</evidence>
<feature type="transmembrane region" description="Helical" evidence="7">
    <location>
        <begin position="296"/>
        <end position="321"/>
    </location>
</feature>
<keyword evidence="2 9" id="KW-0645">Protease</keyword>
<reference evidence="9 10" key="1">
    <citation type="submission" date="2018-09" db="EMBL/GenBank/DDBJ databases">
        <title>Genomic Encyclopedia of Archaeal and Bacterial Type Strains, Phase II (KMG-II): from individual species to whole genera.</title>
        <authorList>
            <person name="Goeker M."/>
        </authorList>
    </citation>
    <scope>NUCLEOTIDE SEQUENCE [LARGE SCALE GENOMIC DNA]</scope>
    <source>
        <strain evidence="9 10">DSM 13151</strain>
    </source>
</reference>